<name>A0A1K2H5Y9_9LACT</name>
<keyword evidence="4" id="KW-1185">Reference proteome</keyword>
<evidence type="ECO:0000313" key="2">
    <source>
        <dbReference type="EMBL" id="SFZ71663.1"/>
    </source>
</evidence>
<organism evidence="2 3">
    <name type="scientific">Pseudolactococcus chungangensis CAU 28 = DSM 22330</name>
    <dbReference type="NCBI Taxonomy" id="1122154"/>
    <lineage>
        <taxon>Bacteria</taxon>
        <taxon>Bacillati</taxon>
        <taxon>Bacillota</taxon>
        <taxon>Bacilli</taxon>
        <taxon>Lactobacillales</taxon>
        <taxon>Streptococcaceae</taxon>
        <taxon>Pseudolactococcus</taxon>
    </lineage>
</organism>
<proteinExistence type="predicted"/>
<dbReference type="EMBL" id="JXJT01000002">
    <property type="protein sequence ID" value="PCS04603.1"/>
    <property type="molecule type" value="Genomic_DNA"/>
</dbReference>
<evidence type="ECO:0000313" key="3">
    <source>
        <dbReference type="Proteomes" id="UP000185655"/>
    </source>
</evidence>
<gene>
    <name evidence="1" type="ORF">RR45_GL000918</name>
    <name evidence="2" type="ORF">SAMN02746068_00459</name>
</gene>
<dbReference type="Proteomes" id="UP000218979">
    <property type="component" value="Unassembled WGS sequence"/>
</dbReference>
<evidence type="ECO:0000313" key="4">
    <source>
        <dbReference type="Proteomes" id="UP000218979"/>
    </source>
</evidence>
<reference evidence="2 3" key="2">
    <citation type="submission" date="2016-11" db="EMBL/GenBank/DDBJ databases">
        <authorList>
            <person name="Jaros S."/>
            <person name="Januszkiewicz K."/>
            <person name="Wedrychowicz H."/>
        </authorList>
    </citation>
    <scope>NUCLEOTIDE SEQUENCE [LARGE SCALE GENOMIC DNA]</scope>
    <source>
        <strain evidence="2 3">DSM 22330</strain>
    </source>
</reference>
<protein>
    <submittedName>
        <fullName evidence="1">Antirepressor</fullName>
    </submittedName>
</protein>
<dbReference type="OrthoDB" id="2188924at2"/>
<dbReference type="GeneID" id="93295774"/>
<dbReference type="Proteomes" id="UP000185655">
    <property type="component" value="Unassembled WGS sequence"/>
</dbReference>
<dbReference type="RefSeq" id="WP_031366573.1">
    <property type="nucleotide sequence ID" value="NZ_FPKS01000002.1"/>
</dbReference>
<reference evidence="1 4" key="1">
    <citation type="submission" date="2014-12" db="EMBL/GenBank/DDBJ databases">
        <title>Draft genome sequences of 10 type strains of Lactococcus.</title>
        <authorList>
            <person name="Sun Z."/>
            <person name="Zhong Z."/>
            <person name="Liu W."/>
            <person name="Zhang W."/>
            <person name="Zhang H."/>
        </authorList>
    </citation>
    <scope>NUCLEOTIDE SEQUENCE [LARGE SCALE GENOMIC DNA]</scope>
    <source>
        <strain evidence="1 4">DSM 22330</strain>
    </source>
</reference>
<dbReference type="EMBL" id="FPKS01000002">
    <property type="protein sequence ID" value="SFZ71663.1"/>
    <property type="molecule type" value="Genomic_DNA"/>
</dbReference>
<evidence type="ECO:0000313" key="1">
    <source>
        <dbReference type="EMBL" id="PCS04603.1"/>
    </source>
</evidence>
<dbReference type="AlphaFoldDB" id="A0A1K2H5Y9"/>
<accession>A0A1K2H5Y9</accession>
<sequence length="63" mass="7123">MPVDDHGLNLVNEFITTNGIEKMSLAAKYDVAKNVMIDTLSGRLRTPQAHKIILKIIDDFKLR</sequence>